<feature type="compositionally biased region" description="Basic and acidic residues" evidence="1">
    <location>
        <begin position="1"/>
        <end position="14"/>
    </location>
</feature>
<reference evidence="3" key="1">
    <citation type="submission" date="2017-06" db="EMBL/GenBank/DDBJ databases">
        <title>Genome analysis of Fimbriiglobus ruber SP5, the first member of the order Planctomycetales with confirmed chitinolytic capability.</title>
        <authorList>
            <person name="Ravin N.V."/>
            <person name="Rakitin A.L."/>
            <person name="Ivanova A.A."/>
            <person name="Beletsky A.V."/>
            <person name="Kulichevskaya I.S."/>
            <person name="Mardanov A.V."/>
            <person name="Dedysh S.N."/>
        </authorList>
    </citation>
    <scope>NUCLEOTIDE SEQUENCE [LARGE SCALE GENOMIC DNA]</scope>
    <source>
        <strain evidence="3">SP5</strain>
    </source>
</reference>
<accession>A0A225DGY2</accession>
<organism evidence="2 3">
    <name type="scientific">Fimbriiglobus ruber</name>
    <dbReference type="NCBI Taxonomy" id="1908690"/>
    <lineage>
        <taxon>Bacteria</taxon>
        <taxon>Pseudomonadati</taxon>
        <taxon>Planctomycetota</taxon>
        <taxon>Planctomycetia</taxon>
        <taxon>Gemmatales</taxon>
        <taxon>Gemmataceae</taxon>
        <taxon>Fimbriiglobus</taxon>
    </lineage>
</organism>
<evidence type="ECO:0000313" key="3">
    <source>
        <dbReference type="Proteomes" id="UP000214646"/>
    </source>
</evidence>
<dbReference type="Proteomes" id="UP000214646">
    <property type="component" value="Unassembled WGS sequence"/>
</dbReference>
<comment type="caution">
    <text evidence="2">The sequence shown here is derived from an EMBL/GenBank/DDBJ whole genome shotgun (WGS) entry which is preliminary data.</text>
</comment>
<evidence type="ECO:0000256" key="1">
    <source>
        <dbReference type="SAM" id="MobiDB-lite"/>
    </source>
</evidence>
<proteinExistence type="predicted"/>
<evidence type="ECO:0000313" key="2">
    <source>
        <dbReference type="EMBL" id="OWK37798.1"/>
    </source>
</evidence>
<name>A0A225DGY2_9BACT</name>
<dbReference type="RefSeq" id="WP_088257641.1">
    <property type="nucleotide sequence ID" value="NZ_NIDE01000014.1"/>
</dbReference>
<sequence>MIGSESLKDGKRVSAEPFPGWPRHPTTPPYTVPINFWSNKWGPLQTFAGWEGDTKKTWRIEDGAIVGGSWDTAVPRNEFL</sequence>
<protein>
    <submittedName>
        <fullName evidence="2">Uncharacterized protein</fullName>
    </submittedName>
</protein>
<feature type="region of interest" description="Disordered" evidence="1">
    <location>
        <begin position="1"/>
        <end position="26"/>
    </location>
</feature>
<keyword evidence="3" id="KW-1185">Reference proteome</keyword>
<dbReference type="AlphaFoldDB" id="A0A225DGY2"/>
<dbReference type="EMBL" id="NIDE01000014">
    <property type="protein sequence ID" value="OWK37798.1"/>
    <property type="molecule type" value="Genomic_DNA"/>
</dbReference>
<gene>
    <name evidence="2" type="ORF">FRUB_06918</name>
</gene>